<feature type="signal peptide" evidence="1">
    <location>
        <begin position="1"/>
        <end position="21"/>
    </location>
</feature>
<keyword evidence="1" id="KW-0732">Signal</keyword>
<proteinExistence type="predicted"/>
<accession>A0A4R0RCX3</accession>
<evidence type="ECO:0000256" key="1">
    <source>
        <dbReference type="SAM" id="SignalP"/>
    </source>
</evidence>
<dbReference type="EMBL" id="RWJN01000192">
    <property type="protein sequence ID" value="TCD65222.1"/>
    <property type="molecule type" value="Genomic_DNA"/>
</dbReference>
<evidence type="ECO:0000313" key="2">
    <source>
        <dbReference type="EMBL" id="TCD65222.1"/>
    </source>
</evidence>
<dbReference type="AlphaFoldDB" id="A0A4R0RCX3"/>
<feature type="chain" id="PRO_5020439558" evidence="1">
    <location>
        <begin position="22"/>
        <end position="226"/>
    </location>
</feature>
<name>A0A4R0RCX3_9APHY</name>
<keyword evidence="3" id="KW-1185">Reference proteome</keyword>
<organism evidence="2 3">
    <name type="scientific">Steccherinum ochraceum</name>
    <dbReference type="NCBI Taxonomy" id="92696"/>
    <lineage>
        <taxon>Eukaryota</taxon>
        <taxon>Fungi</taxon>
        <taxon>Dikarya</taxon>
        <taxon>Basidiomycota</taxon>
        <taxon>Agaricomycotina</taxon>
        <taxon>Agaricomycetes</taxon>
        <taxon>Polyporales</taxon>
        <taxon>Steccherinaceae</taxon>
        <taxon>Steccherinum</taxon>
    </lineage>
</organism>
<evidence type="ECO:0000313" key="3">
    <source>
        <dbReference type="Proteomes" id="UP000292702"/>
    </source>
</evidence>
<comment type="caution">
    <text evidence="2">The sequence shown here is derived from an EMBL/GenBank/DDBJ whole genome shotgun (WGS) entry which is preliminary data.</text>
</comment>
<gene>
    <name evidence="2" type="ORF">EIP91_002969</name>
</gene>
<reference evidence="2 3" key="1">
    <citation type="submission" date="2018-11" db="EMBL/GenBank/DDBJ databases">
        <title>Genome assembly of Steccherinum ochraceum LE-BIN_3174, the white-rot fungus of the Steccherinaceae family (The Residual Polyporoid clade, Polyporales, Basidiomycota).</title>
        <authorList>
            <person name="Fedorova T.V."/>
            <person name="Glazunova O.A."/>
            <person name="Landesman E.O."/>
            <person name="Moiseenko K.V."/>
            <person name="Psurtseva N.V."/>
            <person name="Savinova O.S."/>
            <person name="Shakhova N.V."/>
            <person name="Tyazhelova T.V."/>
            <person name="Vasina D.V."/>
        </authorList>
    </citation>
    <scope>NUCLEOTIDE SEQUENCE [LARGE SCALE GENOMIC DNA]</scope>
    <source>
        <strain evidence="2 3">LE-BIN_3174</strain>
    </source>
</reference>
<sequence length="226" mass="23995">MRVPTTLVLAVAVAASPSSLASPVLTCDANGLLSPLPLTPFPLSPSVLSPALVSPAVPTTPRNSDKSIDIADFGIICIGDSLDQAGAFSRNITASPVQELSTSPVPVPMFVATPTLESTSLAGQLRKIANQLEETTRQQYVGQLKRDSGLLELELETVPQVSATVKNESHPMTRPRSKSLRVNTKDIFGFPRDLSEIEARRLSPASFERIGSPIGLTPTRIQSALS</sequence>
<dbReference type="Proteomes" id="UP000292702">
    <property type="component" value="Unassembled WGS sequence"/>
</dbReference>
<protein>
    <submittedName>
        <fullName evidence="2">Uncharacterized protein</fullName>
    </submittedName>
</protein>